<evidence type="ECO:0000313" key="2">
    <source>
        <dbReference type="Proteomes" id="UP000515146"/>
    </source>
</evidence>
<organism evidence="2 3">
    <name type="scientific">Dermatophagoides pteronyssinus</name>
    <name type="common">European house dust mite</name>
    <dbReference type="NCBI Taxonomy" id="6956"/>
    <lineage>
        <taxon>Eukaryota</taxon>
        <taxon>Metazoa</taxon>
        <taxon>Ecdysozoa</taxon>
        <taxon>Arthropoda</taxon>
        <taxon>Chelicerata</taxon>
        <taxon>Arachnida</taxon>
        <taxon>Acari</taxon>
        <taxon>Acariformes</taxon>
        <taxon>Sarcoptiformes</taxon>
        <taxon>Astigmata</taxon>
        <taxon>Psoroptidia</taxon>
        <taxon>Analgoidea</taxon>
        <taxon>Pyroglyphidae</taxon>
        <taxon>Dermatophagoidinae</taxon>
        <taxon>Dermatophagoides</taxon>
    </lineage>
</organism>
<keyword evidence="2" id="KW-1185">Reference proteome</keyword>
<keyword evidence="1" id="KW-0812">Transmembrane</keyword>
<dbReference type="RefSeq" id="XP_027203894.1">
    <property type="nucleotide sequence ID" value="XM_027348093.1"/>
</dbReference>
<keyword evidence="1" id="KW-0472">Membrane</keyword>
<evidence type="ECO:0000256" key="1">
    <source>
        <dbReference type="SAM" id="Phobius"/>
    </source>
</evidence>
<accession>A0A6P6YGF7</accession>
<feature type="transmembrane region" description="Helical" evidence="1">
    <location>
        <begin position="239"/>
        <end position="256"/>
    </location>
</feature>
<dbReference type="KEGG" id="dpte:113797672"/>
<evidence type="ECO:0000313" key="3">
    <source>
        <dbReference type="RefSeq" id="XP_027203894.1"/>
    </source>
</evidence>
<reference evidence="3" key="1">
    <citation type="submission" date="2025-08" db="UniProtKB">
        <authorList>
            <consortium name="RefSeq"/>
        </authorList>
    </citation>
    <scope>IDENTIFICATION</scope>
    <source>
        <strain evidence="3">Airmid</strain>
    </source>
</reference>
<gene>
    <name evidence="3" type="primary">LOC113797672</name>
</gene>
<protein>
    <submittedName>
        <fullName evidence="3">Uncharacterized protein LOC113797672</fullName>
    </submittedName>
</protein>
<keyword evidence="1" id="KW-1133">Transmembrane helix</keyword>
<proteinExistence type="predicted"/>
<feature type="transmembrane region" description="Helical" evidence="1">
    <location>
        <begin position="385"/>
        <end position="404"/>
    </location>
</feature>
<feature type="transmembrane region" description="Helical" evidence="1">
    <location>
        <begin position="51"/>
        <end position="71"/>
    </location>
</feature>
<dbReference type="Proteomes" id="UP000515146">
    <property type="component" value="Unplaced"/>
</dbReference>
<feature type="transmembrane region" description="Helical" evidence="1">
    <location>
        <begin position="191"/>
        <end position="211"/>
    </location>
</feature>
<dbReference type="AlphaFoldDB" id="A0A6P6YGF7"/>
<feature type="transmembrane region" description="Helical" evidence="1">
    <location>
        <begin position="12"/>
        <end position="31"/>
    </location>
</feature>
<name>A0A6P6YGF7_DERPT</name>
<feature type="transmembrane region" description="Helical" evidence="1">
    <location>
        <begin position="292"/>
        <end position="321"/>
    </location>
</feature>
<feature type="transmembrane region" description="Helical" evidence="1">
    <location>
        <begin position="486"/>
        <end position="505"/>
    </location>
</feature>
<feature type="transmembrane region" description="Helical" evidence="1">
    <location>
        <begin position="416"/>
        <end position="435"/>
    </location>
</feature>
<dbReference type="OrthoDB" id="10529945at2759"/>
<feature type="transmembrane region" description="Helical" evidence="1">
    <location>
        <begin position="263"/>
        <end position="280"/>
    </location>
</feature>
<dbReference type="InParanoid" id="A0A6P6YGF7"/>
<sequence>MYVRFIILSEDIQNYFSTLILWALLTAFLASNMVIAFQKNINEDKYVVKVFIYYCLLLDYSIMILMTYFISRVNAKINSFRFLIEDTISHANHSTSFHFRLYMATIYQRMINIKPWGIKIGSITVLTTWVFFKLIIIYARFTLLTFKLSIKNSSYSSKYYNSISSFYAKFLLLNYSKCLWLSLPRLEQFRFLLLIFFSLFYMTSGLELIHYTKTERFLLGDITIILTDHLNELSRMKSLFIWLTLVVALIVAYDMFNTKRSNAFLFLNLLLHLFRLGEFIETMPLWQLIIRAISLYLLCVSINFFVTFFYSISLYGIYSVWTGYKTINQIRMKIDVILAKYKYYIMKQKYIFCIRLSELRLLKLFEMYARLIIFTEQVGLYASRMILWSIIFTFMTSQFTIYSIKEIKGDKISVGIILYYLLIIEHVIIILISYTNSLYNTRLNSIHTNIRHTLIQTNQTSNKYFKFKMMIINQNMINTKPFGLKIGPINVLTKIIFVKLIIYYFRITILSHKLFKHQS</sequence>
<feature type="transmembrane region" description="Helical" evidence="1">
    <location>
        <begin position="116"/>
        <end position="139"/>
    </location>
</feature>